<reference evidence="2 3" key="1">
    <citation type="submission" date="2006-06" db="EMBL/GenBank/DDBJ databases">
        <authorList>
            <person name="Moran M.A."/>
            <person name="Ferriera S."/>
            <person name="Johnson J."/>
            <person name="Kravitz S."/>
            <person name="Beeson K."/>
            <person name="Sutton G."/>
            <person name="Rogers Y.-H."/>
            <person name="Friedman R."/>
            <person name="Frazier M."/>
            <person name="Venter J.C."/>
        </authorList>
    </citation>
    <scope>NUCLEOTIDE SEQUENCE [LARGE SCALE GENOMIC DNA]</scope>
    <source>
        <strain evidence="2 3">E-37</strain>
    </source>
</reference>
<feature type="compositionally biased region" description="Basic and acidic residues" evidence="1">
    <location>
        <begin position="133"/>
        <end position="146"/>
    </location>
</feature>
<name>A3K6F9_SAGS3</name>
<proteinExistence type="predicted"/>
<comment type="caution">
    <text evidence="2">The sequence shown here is derived from an EMBL/GenBank/DDBJ whole genome shotgun (WGS) entry which is preliminary data.</text>
</comment>
<feature type="compositionally biased region" description="Basic and acidic residues" evidence="1">
    <location>
        <begin position="109"/>
        <end position="122"/>
    </location>
</feature>
<evidence type="ECO:0000313" key="2">
    <source>
        <dbReference type="EMBL" id="EBA07309.1"/>
    </source>
</evidence>
<dbReference type="Proteomes" id="UP000005713">
    <property type="component" value="Unassembled WGS sequence"/>
</dbReference>
<evidence type="ECO:0000313" key="3">
    <source>
        <dbReference type="Proteomes" id="UP000005713"/>
    </source>
</evidence>
<dbReference type="EMBL" id="AAYA01000010">
    <property type="protein sequence ID" value="EBA07309.1"/>
    <property type="molecule type" value="Genomic_DNA"/>
</dbReference>
<organism evidence="2 3">
    <name type="scientific">Sagittula stellata (strain ATCC 700073 / DSM 11524 / E-37)</name>
    <dbReference type="NCBI Taxonomy" id="388399"/>
    <lineage>
        <taxon>Bacteria</taxon>
        <taxon>Pseudomonadati</taxon>
        <taxon>Pseudomonadota</taxon>
        <taxon>Alphaproteobacteria</taxon>
        <taxon>Rhodobacterales</taxon>
        <taxon>Roseobacteraceae</taxon>
        <taxon>Sagittula</taxon>
    </lineage>
</organism>
<dbReference type="AlphaFoldDB" id="A3K6F9"/>
<evidence type="ECO:0000256" key="1">
    <source>
        <dbReference type="SAM" id="MobiDB-lite"/>
    </source>
</evidence>
<protein>
    <submittedName>
        <fullName evidence="2">Uncharacterized protein</fullName>
    </submittedName>
</protein>
<feature type="region of interest" description="Disordered" evidence="1">
    <location>
        <begin position="70"/>
        <end position="161"/>
    </location>
</feature>
<sequence length="161" mass="16373">MSEVDGTPASQSRTAPGGTSFGTAPQGAGAPVATGATVRPSAVQPVPATPPPVSTSQAARLAEVTIELQAEQKAEDAASKAAETESADAEAVRESAVPRGTDQTTLARLDTREDLRGKDEVSRSIAGGAVDTDPAREAADKYRDANETTSAAEPARLLMDA</sequence>
<feature type="region of interest" description="Disordered" evidence="1">
    <location>
        <begin position="1"/>
        <end position="57"/>
    </location>
</feature>
<gene>
    <name evidence="2" type="ORF">SSE37_06719</name>
</gene>
<accession>A3K6F9</accession>
<keyword evidence="3" id="KW-1185">Reference proteome</keyword>
<feature type="compositionally biased region" description="Low complexity" evidence="1">
    <location>
        <begin position="22"/>
        <end position="46"/>
    </location>
</feature>